<dbReference type="Pfam" id="PF07976">
    <property type="entry name" value="Phe_hydrox_dim"/>
    <property type="match status" value="1"/>
</dbReference>
<dbReference type="Proteomes" id="UP000194127">
    <property type="component" value="Unassembled WGS sequence"/>
</dbReference>
<dbReference type="GO" id="GO:0071949">
    <property type="term" value="F:FAD binding"/>
    <property type="evidence" value="ECO:0007669"/>
    <property type="project" value="InterPro"/>
</dbReference>
<keyword evidence="3" id="KW-0274">FAD</keyword>
<dbReference type="PRINTS" id="PR00420">
    <property type="entry name" value="RNGMNOXGNASE"/>
</dbReference>
<keyword evidence="5" id="KW-0472">Membrane</keyword>
<dbReference type="InterPro" id="IPR050641">
    <property type="entry name" value="RIFMO-like"/>
</dbReference>
<evidence type="ECO:0008006" key="10">
    <source>
        <dbReference type="Google" id="ProtNLM"/>
    </source>
</evidence>
<dbReference type="Gene3D" id="3.50.50.60">
    <property type="entry name" value="FAD/NAD(P)-binding domain"/>
    <property type="match status" value="1"/>
</dbReference>
<dbReference type="AlphaFoldDB" id="A0A1X6NC00"/>
<dbReference type="SUPFAM" id="SSF51905">
    <property type="entry name" value="FAD/NAD(P)-binding domain"/>
    <property type="match status" value="1"/>
</dbReference>
<evidence type="ECO:0000313" key="8">
    <source>
        <dbReference type="EMBL" id="OSX65976.1"/>
    </source>
</evidence>
<dbReference type="GeneID" id="36333452"/>
<evidence type="ECO:0000256" key="1">
    <source>
        <dbReference type="ARBA" id="ARBA00007801"/>
    </source>
</evidence>
<proteinExistence type="inferred from homology"/>
<comment type="similarity">
    <text evidence="1">Belongs to the PheA/TfdB FAD monooxygenase family.</text>
</comment>
<dbReference type="InterPro" id="IPR012941">
    <property type="entry name" value="Phe_hydrox_C_dim_dom"/>
</dbReference>
<evidence type="ECO:0000256" key="5">
    <source>
        <dbReference type="SAM" id="Phobius"/>
    </source>
</evidence>
<keyword evidence="4" id="KW-0560">Oxidoreductase</keyword>
<feature type="domain" description="Phenol hydroxylase-like C-terminal dimerisation" evidence="7">
    <location>
        <begin position="537"/>
        <end position="586"/>
    </location>
</feature>
<feature type="transmembrane region" description="Helical" evidence="5">
    <location>
        <begin position="12"/>
        <end position="29"/>
    </location>
</feature>
<name>A0A1X6NC00_9APHY</name>
<dbReference type="SUPFAM" id="SSF54373">
    <property type="entry name" value="FAD-linked reductases, C-terminal domain"/>
    <property type="match status" value="1"/>
</dbReference>
<dbReference type="InterPro" id="IPR036249">
    <property type="entry name" value="Thioredoxin-like_sf"/>
</dbReference>
<dbReference type="OrthoDB" id="1716816at2759"/>
<dbReference type="Pfam" id="PF01494">
    <property type="entry name" value="FAD_binding_3"/>
    <property type="match status" value="1"/>
</dbReference>
<dbReference type="GO" id="GO:0016709">
    <property type="term" value="F:oxidoreductase activity, acting on paired donors, with incorporation or reduction of molecular oxygen, NAD(P)H as one donor, and incorporation of one atom of oxygen"/>
    <property type="evidence" value="ECO:0007669"/>
    <property type="project" value="UniProtKB-ARBA"/>
</dbReference>
<dbReference type="InterPro" id="IPR002938">
    <property type="entry name" value="FAD-bd"/>
</dbReference>
<feature type="domain" description="FAD-binding" evidence="6">
    <location>
        <begin position="9"/>
        <end position="362"/>
    </location>
</feature>
<dbReference type="RefSeq" id="XP_024342770.1">
    <property type="nucleotide sequence ID" value="XM_024488503.1"/>
</dbReference>
<dbReference type="PANTHER" id="PTHR43004:SF5">
    <property type="entry name" value="FAD-BINDING DOMAIN-CONTAINING PROTEIN"/>
    <property type="match status" value="1"/>
</dbReference>
<dbReference type="STRING" id="670580.A0A1X6NC00"/>
<evidence type="ECO:0000259" key="7">
    <source>
        <dbReference type="Pfam" id="PF07976"/>
    </source>
</evidence>
<protein>
    <recommendedName>
        <fullName evidence="10">FAD-binding domain-containing protein</fullName>
    </recommendedName>
</protein>
<evidence type="ECO:0000256" key="2">
    <source>
        <dbReference type="ARBA" id="ARBA00022630"/>
    </source>
</evidence>
<organism evidence="8 9">
    <name type="scientific">Postia placenta MAD-698-R-SB12</name>
    <dbReference type="NCBI Taxonomy" id="670580"/>
    <lineage>
        <taxon>Eukaryota</taxon>
        <taxon>Fungi</taxon>
        <taxon>Dikarya</taxon>
        <taxon>Basidiomycota</taxon>
        <taxon>Agaricomycotina</taxon>
        <taxon>Agaricomycetes</taxon>
        <taxon>Polyporales</taxon>
        <taxon>Adustoporiaceae</taxon>
        <taxon>Rhodonia</taxon>
    </lineage>
</organism>
<dbReference type="PANTHER" id="PTHR43004">
    <property type="entry name" value="TRK SYSTEM POTASSIUM UPTAKE PROTEIN"/>
    <property type="match status" value="1"/>
</dbReference>
<sequence>MSATAHPRKVDVLLVGGGPTALITAYLLLKAGLSVNVIERYNKAEQAMYGRACMLYSRSVELLDQIGIFDRIADIGYFVRDSTTFKNGIEIPARGWSFVREAAKGKTYFDFSFSIRQKHIEDTLRAAIAEMDPTAVHAPATLTALAVDPSNDHPVQATVEENGSVSVVQCKYVIGADGGRSTVRSLSQIAFPGTESKHRWVRLDAVVRSDIPIGRKHSAAIESHEYGNVLWTPTDNGRTRIGFVLRDEVYDTLGGNITAEVIESEARKAVQPFSLEFLQLDWWTVYKIGQRVADTFKQGPVFLAGDAAHTHSSGAAQGMNTGIHDATNLAWKLAGVLRGWLSEAVLDTYDAERRTSAQHLIQLDRDVAALISGKIPDHFNAPPDADVNVYLDRVFTENASFTIGLGISYASNVLNKTSSIGVPSPIDALIGHRAPDVILYRPGPAIPTRLQELTRYVGRFWILIFAGALESSPTNVCLSASCAEKYANLTRYIASDVSFACTLAPMFSFLTIVHGSGALQSAEALGTEPLGKTAYDPTGEAYVKYSVEPSEGAIVVVRPDGIVGFRASMDGGSDVTDYFSAFLRPAKAGPGNAQSATTWVLGEISLEDQENDVMISTQGELNDSHASFAALTGVIVVSRSWEVSDVVFVILLVAFIDRDTCSSTCVIMPDCSLHAKRVG</sequence>
<keyword evidence="9" id="KW-1185">Reference proteome</keyword>
<evidence type="ECO:0000313" key="9">
    <source>
        <dbReference type="Proteomes" id="UP000194127"/>
    </source>
</evidence>
<dbReference type="Gene3D" id="3.30.9.10">
    <property type="entry name" value="D-Amino Acid Oxidase, subunit A, domain 2"/>
    <property type="match status" value="1"/>
</dbReference>
<dbReference type="InterPro" id="IPR038220">
    <property type="entry name" value="PHOX_C_sf"/>
</dbReference>
<dbReference type="EMBL" id="KZ110592">
    <property type="protein sequence ID" value="OSX65976.1"/>
    <property type="molecule type" value="Genomic_DNA"/>
</dbReference>
<keyword evidence="2" id="KW-0285">Flavoprotein</keyword>
<evidence type="ECO:0000256" key="3">
    <source>
        <dbReference type="ARBA" id="ARBA00022827"/>
    </source>
</evidence>
<dbReference type="SUPFAM" id="SSF52833">
    <property type="entry name" value="Thioredoxin-like"/>
    <property type="match status" value="1"/>
</dbReference>
<keyword evidence="5" id="KW-1133">Transmembrane helix</keyword>
<reference evidence="8 9" key="1">
    <citation type="submission" date="2017-04" db="EMBL/GenBank/DDBJ databases">
        <title>Genome Sequence of the Model Brown-Rot Fungus Postia placenta SB12.</title>
        <authorList>
            <consortium name="DOE Joint Genome Institute"/>
            <person name="Gaskell J."/>
            <person name="Kersten P."/>
            <person name="Larrondo L.F."/>
            <person name="Canessa P."/>
            <person name="Martinez D."/>
            <person name="Hibbett D."/>
            <person name="Schmoll M."/>
            <person name="Kubicek C.P."/>
            <person name="Martinez A.T."/>
            <person name="Yadav J."/>
            <person name="Master E."/>
            <person name="Magnuson J.K."/>
            <person name="James T."/>
            <person name="Yaver D."/>
            <person name="Berka R."/>
            <person name="Labutti K."/>
            <person name="Lipzen A."/>
            <person name="Aerts A."/>
            <person name="Barry K."/>
            <person name="Henrissat B."/>
            <person name="Blanchette R."/>
            <person name="Grigoriev I."/>
            <person name="Cullen D."/>
        </authorList>
    </citation>
    <scope>NUCLEOTIDE SEQUENCE [LARGE SCALE GENOMIC DNA]</scope>
    <source>
        <strain evidence="8 9">MAD-698-R-SB12</strain>
    </source>
</reference>
<evidence type="ECO:0000259" key="6">
    <source>
        <dbReference type="Pfam" id="PF01494"/>
    </source>
</evidence>
<dbReference type="InterPro" id="IPR036188">
    <property type="entry name" value="FAD/NAD-bd_sf"/>
</dbReference>
<keyword evidence="5" id="KW-0812">Transmembrane</keyword>
<evidence type="ECO:0000256" key="4">
    <source>
        <dbReference type="ARBA" id="ARBA00023002"/>
    </source>
</evidence>
<gene>
    <name evidence="8" type="ORF">POSPLADRAFT_1177444</name>
</gene>
<accession>A0A1X6NC00</accession>
<dbReference type="Gene3D" id="3.40.30.20">
    <property type="match status" value="1"/>
</dbReference>